<accession>A0A7S2DR38</accession>
<dbReference type="AlphaFoldDB" id="A0A7S2DR38"/>
<evidence type="ECO:0000313" key="4">
    <source>
        <dbReference type="EMBL" id="CAD9461626.1"/>
    </source>
</evidence>
<comment type="similarity">
    <text evidence="1">Belongs to the bacterial ribosomal protein bL35 family.</text>
</comment>
<name>A0A7S2DR38_9EUKA</name>
<dbReference type="PROSITE" id="PS00936">
    <property type="entry name" value="RIBOSOMAL_L35"/>
    <property type="match status" value="1"/>
</dbReference>
<dbReference type="GO" id="GO:0003735">
    <property type="term" value="F:structural constituent of ribosome"/>
    <property type="evidence" value="ECO:0007669"/>
    <property type="project" value="InterPro"/>
</dbReference>
<dbReference type="SUPFAM" id="SSF143034">
    <property type="entry name" value="L35p-like"/>
    <property type="match status" value="1"/>
</dbReference>
<organism evidence="4">
    <name type="scientific">Haptolina brevifila</name>
    <dbReference type="NCBI Taxonomy" id="156173"/>
    <lineage>
        <taxon>Eukaryota</taxon>
        <taxon>Haptista</taxon>
        <taxon>Haptophyta</taxon>
        <taxon>Prymnesiophyceae</taxon>
        <taxon>Prymnesiales</taxon>
        <taxon>Prymnesiaceae</taxon>
        <taxon>Haptolina</taxon>
    </lineage>
</organism>
<dbReference type="GO" id="GO:1990904">
    <property type="term" value="C:ribonucleoprotein complex"/>
    <property type="evidence" value="ECO:0007669"/>
    <property type="project" value="UniProtKB-KW"/>
</dbReference>
<evidence type="ECO:0008006" key="5">
    <source>
        <dbReference type="Google" id="ProtNLM"/>
    </source>
</evidence>
<protein>
    <recommendedName>
        <fullName evidence="5">50S ribosomal protein L35</fullName>
    </recommendedName>
</protein>
<evidence type="ECO:0000256" key="3">
    <source>
        <dbReference type="ARBA" id="ARBA00023274"/>
    </source>
</evidence>
<gene>
    <name evidence="4" type="ORF">CBRE1094_LOCUS19822</name>
</gene>
<dbReference type="InterPro" id="IPR021137">
    <property type="entry name" value="Ribosomal_bL35-like"/>
</dbReference>
<sequence>MRRVTTTATGACRASACRNAAASRLLAPAHAGVPSLLSGLVTARASSICVPAMLATICDPPQAATALPSNSAFQSGSQLLPHRQTASPLWLLSGARRWKSRGGHRKGGARAQPERKGIKMKRNPVKYKLKSHKGALKRFFQRSDGTFVHKAAGKKHLMAGASRRRQSSRLMAYREVLSKGIARRLRRLMPYGTTLQPPPRHRRTIMWEKPADWREQVEAEVAKAMKSAASGGTARAKRA</sequence>
<dbReference type="EMBL" id="HBGU01036134">
    <property type="protein sequence ID" value="CAD9461626.1"/>
    <property type="molecule type" value="Transcribed_RNA"/>
</dbReference>
<evidence type="ECO:0000256" key="2">
    <source>
        <dbReference type="ARBA" id="ARBA00022980"/>
    </source>
</evidence>
<reference evidence="4" key="1">
    <citation type="submission" date="2021-01" db="EMBL/GenBank/DDBJ databases">
        <authorList>
            <person name="Corre E."/>
            <person name="Pelletier E."/>
            <person name="Niang G."/>
            <person name="Scheremetjew M."/>
            <person name="Finn R."/>
            <person name="Kale V."/>
            <person name="Holt S."/>
            <person name="Cochrane G."/>
            <person name="Meng A."/>
            <person name="Brown T."/>
            <person name="Cohen L."/>
        </authorList>
    </citation>
    <scope>NUCLEOTIDE SEQUENCE</scope>
    <source>
        <strain evidence="4">UTEX LB 985</strain>
    </source>
</reference>
<dbReference type="InterPro" id="IPR037229">
    <property type="entry name" value="Ribosomal_bL35_sf"/>
</dbReference>
<keyword evidence="2" id="KW-0689">Ribosomal protein</keyword>
<evidence type="ECO:0000256" key="1">
    <source>
        <dbReference type="ARBA" id="ARBA00006598"/>
    </source>
</evidence>
<dbReference type="Pfam" id="PF01632">
    <property type="entry name" value="Ribosomal_L35p"/>
    <property type="match status" value="1"/>
</dbReference>
<proteinExistence type="inferred from homology"/>
<dbReference type="Gene3D" id="4.10.410.60">
    <property type="match status" value="1"/>
</dbReference>
<dbReference type="GO" id="GO:0005840">
    <property type="term" value="C:ribosome"/>
    <property type="evidence" value="ECO:0007669"/>
    <property type="project" value="UniProtKB-KW"/>
</dbReference>
<dbReference type="InterPro" id="IPR018265">
    <property type="entry name" value="Ribosomal_bL35_CS"/>
</dbReference>
<dbReference type="GO" id="GO:0006412">
    <property type="term" value="P:translation"/>
    <property type="evidence" value="ECO:0007669"/>
    <property type="project" value="InterPro"/>
</dbReference>
<keyword evidence="3" id="KW-0687">Ribonucleoprotein</keyword>